<dbReference type="InterPro" id="IPR012967">
    <property type="entry name" value="COMT_dimerisation"/>
</dbReference>
<feature type="domain" description="O-methyltransferase dimerisation" evidence="5">
    <location>
        <begin position="83"/>
        <end position="151"/>
    </location>
</feature>
<dbReference type="InterPro" id="IPR029063">
    <property type="entry name" value="SAM-dependent_MTases_sf"/>
</dbReference>
<dbReference type="InterPro" id="IPR001077">
    <property type="entry name" value="COMT_C"/>
</dbReference>
<dbReference type="InterPro" id="IPR016461">
    <property type="entry name" value="COMT-like"/>
</dbReference>
<dbReference type="InterPro" id="IPR036388">
    <property type="entry name" value="WH-like_DNA-bd_sf"/>
</dbReference>
<dbReference type="SUPFAM" id="SSF53335">
    <property type="entry name" value="S-adenosyl-L-methionine-dependent methyltransferases"/>
    <property type="match status" value="1"/>
</dbReference>
<evidence type="ECO:0000259" key="4">
    <source>
        <dbReference type="Pfam" id="PF00891"/>
    </source>
</evidence>
<dbReference type="Gene3D" id="3.40.50.150">
    <property type="entry name" value="Vaccinia Virus protein VP39"/>
    <property type="match status" value="1"/>
</dbReference>
<dbReference type="GO" id="GO:0032259">
    <property type="term" value="P:methylation"/>
    <property type="evidence" value="ECO:0007669"/>
    <property type="project" value="UniProtKB-KW"/>
</dbReference>
<evidence type="ECO:0000256" key="1">
    <source>
        <dbReference type="ARBA" id="ARBA00022603"/>
    </source>
</evidence>
<evidence type="ECO:0000259" key="5">
    <source>
        <dbReference type="Pfam" id="PF08100"/>
    </source>
</evidence>
<dbReference type="Pfam" id="PF08100">
    <property type="entry name" value="Dimerisation"/>
    <property type="match status" value="1"/>
</dbReference>
<protein>
    <submittedName>
        <fullName evidence="6">S-adenosyl-L-methionine-dependent methyltransferase</fullName>
    </submittedName>
</protein>
<comment type="caution">
    <text evidence="6">The sequence shown here is derived from an EMBL/GenBank/DDBJ whole genome shotgun (WGS) entry which is preliminary data.</text>
</comment>
<dbReference type="RefSeq" id="XP_060292241.1">
    <property type="nucleotide sequence ID" value="XM_060438726.1"/>
</dbReference>
<evidence type="ECO:0000313" key="6">
    <source>
        <dbReference type="EMBL" id="KAK0707147.1"/>
    </source>
</evidence>
<keyword evidence="7" id="KW-1185">Reference proteome</keyword>
<dbReference type="InterPro" id="IPR036390">
    <property type="entry name" value="WH_DNA-bd_sf"/>
</dbReference>
<dbReference type="GO" id="GO:0008171">
    <property type="term" value="F:O-methyltransferase activity"/>
    <property type="evidence" value="ECO:0007669"/>
    <property type="project" value="InterPro"/>
</dbReference>
<dbReference type="EMBL" id="JAUIRO010000007">
    <property type="protein sequence ID" value="KAK0707147.1"/>
    <property type="molecule type" value="Genomic_DNA"/>
</dbReference>
<evidence type="ECO:0000256" key="3">
    <source>
        <dbReference type="ARBA" id="ARBA00022691"/>
    </source>
</evidence>
<evidence type="ECO:0000256" key="2">
    <source>
        <dbReference type="ARBA" id="ARBA00022679"/>
    </source>
</evidence>
<keyword evidence="2" id="KW-0808">Transferase</keyword>
<dbReference type="Pfam" id="PF00891">
    <property type="entry name" value="Methyltransf_2"/>
    <property type="match status" value="1"/>
</dbReference>
<name>A0AA40A0M5_9PEZI</name>
<dbReference type="Proteomes" id="UP001172101">
    <property type="component" value="Unassembled WGS sequence"/>
</dbReference>
<keyword evidence="3" id="KW-0949">S-adenosyl-L-methionine</keyword>
<dbReference type="PANTHER" id="PTHR43712:SF12">
    <property type="entry name" value="STERIGMATOCYSTIN 8-O-METHYLTRANSFERASE"/>
    <property type="match status" value="1"/>
</dbReference>
<feature type="domain" description="O-methyltransferase C-terminal" evidence="4">
    <location>
        <begin position="245"/>
        <end position="395"/>
    </location>
</feature>
<proteinExistence type="predicted"/>
<dbReference type="Gene3D" id="1.10.10.10">
    <property type="entry name" value="Winged helix-like DNA-binding domain superfamily/Winged helix DNA-binding domain"/>
    <property type="match status" value="1"/>
</dbReference>
<accession>A0AA40A0M5</accession>
<dbReference type="GeneID" id="85321996"/>
<dbReference type="AlphaFoldDB" id="A0AA40A0M5"/>
<organism evidence="6 7">
    <name type="scientific">Lasiosphaeria miniovina</name>
    <dbReference type="NCBI Taxonomy" id="1954250"/>
    <lineage>
        <taxon>Eukaryota</taxon>
        <taxon>Fungi</taxon>
        <taxon>Dikarya</taxon>
        <taxon>Ascomycota</taxon>
        <taxon>Pezizomycotina</taxon>
        <taxon>Sordariomycetes</taxon>
        <taxon>Sordariomycetidae</taxon>
        <taxon>Sordariales</taxon>
        <taxon>Lasiosphaeriaceae</taxon>
        <taxon>Lasiosphaeria</taxon>
    </lineage>
</organism>
<sequence length="423" mass="45532">MPNPSLTRIAQLAATITAEVARIDGILAAHGLPSPSLDEDAPPALPDEAADAQDAVLDAAAELNDLLREPLSAIYEHGGHNNNVCLQTIARFHISAMVPAGGRVSYADLAARTALPEQVLRRLLRHAMTMHVFREPEPGMVAHTRASKALADPAMNAWLRIGTEEMWPAAVRMLDALQKWPGSSEPNETGFSLGHNTSESIYGVIGGGGPELAVRFATAMAVYASRPEYSPAFIVDHYDWAALGPDTRVVDVGGAQGHVAMALAHGHANLASVLVQDMAVVVAGADAGVPAALKSRIAFMPHDLLAPQTVVADVYYFRWILHNWSDKHCVLILRAQIPVLKPGARIIIQETCMPEPGAVPRWKEKALRMNDINMGAVFNARERTVGEWRDLLAEADPRFVLKAVTEPKGSALGILEVVWSATD</sequence>
<keyword evidence="1 6" id="KW-0489">Methyltransferase</keyword>
<dbReference type="PANTHER" id="PTHR43712">
    <property type="entry name" value="PUTATIVE (AFU_ORTHOLOGUE AFUA_4G14580)-RELATED"/>
    <property type="match status" value="1"/>
</dbReference>
<reference evidence="6" key="1">
    <citation type="submission" date="2023-06" db="EMBL/GenBank/DDBJ databases">
        <title>Genome-scale phylogeny and comparative genomics of the fungal order Sordariales.</title>
        <authorList>
            <consortium name="Lawrence Berkeley National Laboratory"/>
            <person name="Hensen N."/>
            <person name="Bonometti L."/>
            <person name="Westerberg I."/>
            <person name="Brannstrom I.O."/>
            <person name="Guillou S."/>
            <person name="Cros-Aarteil S."/>
            <person name="Calhoun S."/>
            <person name="Haridas S."/>
            <person name="Kuo A."/>
            <person name="Mondo S."/>
            <person name="Pangilinan J."/>
            <person name="Riley R."/>
            <person name="LaButti K."/>
            <person name="Andreopoulos B."/>
            <person name="Lipzen A."/>
            <person name="Chen C."/>
            <person name="Yanf M."/>
            <person name="Daum C."/>
            <person name="Ng V."/>
            <person name="Clum A."/>
            <person name="Steindorff A."/>
            <person name="Ohm R."/>
            <person name="Martin F."/>
            <person name="Silar P."/>
            <person name="Natvig D."/>
            <person name="Lalanne C."/>
            <person name="Gautier V."/>
            <person name="Ament-velasquez S.L."/>
            <person name="Kruys A."/>
            <person name="Hutchinson M.I."/>
            <person name="Powell A.J."/>
            <person name="Barry K."/>
            <person name="Miller A.N."/>
            <person name="Grigoriev I.V."/>
            <person name="Debuchy R."/>
            <person name="Gladieux P."/>
            <person name="Thoren M.H."/>
            <person name="Johannesson H."/>
        </authorList>
    </citation>
    <scope>NUCLEOTIDE SEQUENCE</scope>
    <source>
        <strain evidence="6">SMH2392-1A</strain>
    </source>
</reference>
<gene>
    <name evidence="6" type="ORF">B0T26DRAFT_656635</name>
</gene>
<evidence type="ECO:0000313" key="7">
    <source>
        <dbReference type="Proteomes" id="UP001172101"/>
    </source>
</evidence>
<dbReference type="SUPFAM" id="SSF46785">
    <property type="entry name" value="Winged helix' DNA-binding domain"/>
    <property type="match status" value="1"/>
</dbReference>
<dbReference type="PROSITE" id="PS51683">
    <property type="entry name" value="SAM_OMT_II"/>
    <property type="match status" value="1"/>
</dbReference>